<keyword evidence="3" id="KW-1185">Reference proteome</keyword>
<feature type="region of interest" description="Disordered" evidence="1">
    <location>
        <begin position="1"/>
        <end position="96"/>
    </location>
</feature>
<dbReference type="Proteomes" id="UP000233551">
    <property type="component" value="Unassembled WGS sequence"/>
</dbReference>
<organism evidence="2 3">
    <name type="scientific">Punica granatum</name>
    <name type="common">Pomegranate</name>
    <dbReference type="NCBI Taxonomy" id="22663"/>
    <lineage>
        <taxon>Eukaryota</taxon>
        <taxon>Viridiplantae</taxon>
        <taxon>Streptophyta</taxon>
        <taxon>Embryophyta</taxon>
        <taxon>Tracheophyta</taxon>
        <taxon>Spermatophyta</taxon>
        <taxon>Magnoliopsida</taxon>
        <taxon>eudicotyledons</taxon>
        <taxon>Gunneridae</taxon>
        <taxon>Pentapetalae</taxon>
        <taxon>rosids</taxon>
        <taxon>malvids</taxon>
        <taxon>Myrtales</taxon>
        <taxon>Lythraceae</taxon>
        <taxon>Punica</taxon>
    </lineage>
</organism>
<gene>
    <name evidence="2" type="ORF">CRG98_004551</name>
</gene>
<accession>A0A2I0L2Z0</accession>
<dbReference type="EMBL" id="PGOL01000186">
    <property type="protein sequence ID" value="PKI75077.1"/>
    <property type="molecule type" value="Genomic_DNA"/>
</dbReference>
<protein>
    <submittedName>
        <fullName evidence="2">Uncharacterized protein</fullName>
    </submittedName>
</protein>
<name>A0A2I0L2Z0_PUNGR</name>
<comment type="caution">
    <text evidence="2">The sequence shown here is derived from an EMBL/GenBank/DDBJ whole genome shotgun (WGS) entry which is preliminary data.</text>
</comment>
<evidence type="ECO:0000313" key="2">
    <source>
        <dbReference type="EMBL" id="PKI75077.1"/>
    </source>
</evidence>
<proteinExistence type="predicted"/>
<evidence type="ECO:0000256" key="1">
    <source>
        <dbReference type="SAM" id="MobiDB-lite"/>
    </source>
</evidence>
<reference evidence="2 3" key="1">
    <citation type="submission" date="2017-11" db="EMBL/GenBank/DDBJ databases">
        <title>De-novo sequencing of pomegranate (Punica granatum L.) genome.</title>
        <authorList>
            <person name="Akparov Z."/>
            <person name="Amiraslanov A."/>
            <person name="Hajiyeva S."/>
            <person name="Abbasov M."/>
            <person name="Kaur K."/>
            <person name="Hamwieh A."/>
            <person name="Solovyev V."/>
            <person name="Salamov A."/>
            <person name="Braich B."/>
            <person name="Kosarev P."/>
            <person name="Mahmoud A."/>
            <person name="Hajiyev E."/>
            <person name="Babayeva S."/>
            <person name="Izzatullayeva V."/>
            <person name="Mammadov A."/>
            <person name="Mammadov A."/>
            <person name="Sharifova S."/>
            <person name="Ojaghi J."/>
            <person name="Eynullazada K."/>
            <person name="Bayramov B."/>
            <person name="Abdulazimova A."/>
            <person name="Shahmuradov I."/>
        </authorList>
    </citation>
    <scope>NUCLEOTIDE SEQUENCE [LARGE SCALE GENOMIC DNA]</scope>
    <source>
        <strain evidence="3">cv. AG2017</strain>
        <tissue evidence="2">Leaf</tissue>
    </source>
</reference>
<evidence type="ECO:0000313" key="3">
    <source>
        <dbReference type="Proteomes" id="UP000233551"/>
    </source>
</evidence>
<dbReference type="AlphaFoldDB" id="A0A2I0L2Z0"/>
<sequence>MRAPMLRGLGVSTFSGTLDGRIPIGLARPKEKPPGRDAGPNWSVGPNGPSFWAGPAKQELGRGPLTERRLGSEEDGGDGVAGGGSRPWTPQRRHERAREMALDTVDALPRFRPIWRKIVEIRDIGDPGPAGSRAAGERCPALLGLPESNFFF</sequence>